<evidence type="ECO:0000256" key="5">
    <source>
        <dbReference type="ARBA" id="ARBA00023242"/>
    </source>
</evidence>
<gene>
    <name evidence="7" type="ORF">SteCoe_28304</name>
</gene>
<dbReference type="EMBL" id="MPUH01000847">
    <property type="protein sequence ID" value="OMJ73101.1"/>
    <property type="molecule type" value="Genomic_DNA"/>
</dbReference>
<dbReference type="PANTHER" id="PTHR18359">
    <property type="entry name" value="WD-REPEAT PROTEIN-RELATED"/>
    <property type="match status" value="1"/>
</dbReference>
<dbReference type="PANTHER" id="PTHR18359:SF0">
    <property type="entry name" value="U3 SMALL NUCLEOLAR RNA-ASSOCIATED PROTEIN 18 HOMOLOG"/>
    <property type="match status" value="1"/>
</dbReference>
<dbReference type="Proteomes" id="UP000187209">
    <property type="component" value="Unassembled WGS sequence"/>
</dbReference>
<dbReference type="InterPro" id="IPR045161">
    <property type="entry name" value="Utp18"/>
</dbReference>
<name>A0A1R2B8J0_9CILI</name>
<dbReference type="GO" id="GO:0032040">
    <property type="term" value="C:small-subunit processome"/>
    <property type="evidence" value="ECO:0007669"/>
    <property type="project" value="TreeGrafter"/>
</dbReference>
<keyword evidence="2" id="KW-0698">rRNA processing</keyword>
<evidence type="ECO:0000256" key="4">
    <source>
        <dbReference type="ARBA" id="ARBA00022737"/>
    </source>
</evidence>
<keyword evidence="5" id="KW-0539">Nucleus</keyword>
<reference evidence="7 8" key="1">
    <citation type="submission" date="2016-11" db="EMBL/GenBank/DDBJ databases">
        <title>The macronuclear genome of Stentor coeruleus: a giant cell with tiny introns.</title>
        <authorList>
            <person name="Slabodnick M."/>
            <person name="Ruby J.G."/>
            <person name="Reiff S.B."/>
            <person name="Swart E.C."/>
            <person name="Gosai S."/>
            <person name="Prabakaran S."/>
            <person name="Witkowska E."/>
            <person name="Larue G.E."/>
            <person name="Fisher S."/>
            <person name="Freeman R.M."/>
            <person name="Gunawardena J."/>
            <person name="Chu W."/>
            <person name="Stover N.A."/>
            <person name="Gregory B.D."/>
            <person name="Nowacki M."/>
            <person name="Derisi J."/>
            <person name="Roy S.W."/>
            <person name="Marshall W.F."/>
            <person name="Sood P."/>
        </authorList>
    </citation>
    <scope>NUCLEOTIDE SEQUENCE [LARGE SCALE GENOMIC DNA]</scope>
    <source>
        <strain evidence="7">WM001</strain>
    </source>
</reference>
<dbReference type="OrthoDB" id="1935146at2759"/>
<keyword evidence="4" id="KW-0677">Repeat</keyword>
<organism evidence="7 8">
    <name type="scientific">Stentor coeruleus</name>
    <dbReference type="NCBI Taxonomy" id="5963"/>
    <lineage>
        <taxon>Eukaryota</taxon>
        <taxon>Sar</taxon>
        <taxon>Alveolata</taxon>
        <taxon>Ciliophora</taxon>
        <taxon>Postciliodesmatophora</taxon>
        <taxon>Heterotrichea</taxon>
        <taxon>Heterotrichida</taxon>
        <taxon>Stentoridae</taxon>
        <taxon>Stentor</taxon>
    </lineage>
</organism>
<evidence type="ECO:0008006" key="9">
    <source>
        <dbReference type="Google" id="ProtNLM"/>
    </source>
</evidence>
<evidence type="ECO:0000256" key="2">
    <source>
        <dbReference type="ARBA" id="ARBA00022552"/>
    </source>
</evidence>
<comment type="caution">
    <text evidence="7">The sequence shown here is derived from an EMBL/GenBank/DDBJ whole genome shotgun (WGS) entry which is preliminary data.</text>
</comment>
<dbReference type="GO" id="GO:0006364">
    <property type="term" value="P:rRNA processing"/>
    <property type="evidence" value="ECO:0007669"/>
    <property type="project" value="UniProtKB-KW"/>
</dbReference>
<dbReference type="InterPro" id="IPR015943">
    <property type="entry name" value="WD40/YVTN_repeat-like_dom_sf"/>
</dbReference>
<dbReference type="InterPro" id="IPR036322">
    <property type="entry name" value="WD40_repeat_dom_sf"/>
</dbReference>
<dbReference type="SUPFAM" id="SSF50978">
    <property type="entry name" value="WD40 repeat-like"/>
    <property type="match status" value="1"/>
</dbReference>
<sequence>MSGIWEDQDDKTIQIDLSLSDRTKKLGKEPLISGAEYNQRLREKYASIYQTSWTTTESQNSNLSKLFSTSKSILSDKSYSLQSTHLEIEQLQSANTNNYSKSVITTTEFQGNLLLIAGKDKRLKIFEVPGETGENLKTSVCFKDLPITNARFCSEKVYVSGERPYFYIYDLAKEISQRVPCIGKYTGQPLGKMKISPDSRYAVFLGNNGRMFQISTQSQKLVHEFKMNSPCKDLCFIDDNIVACGGDEGDVYIWDLGMRDCVNRFSDEGTIKITCMDAKDNFLAIGSNTGVVNVYDRKSEGFEGTNPKPIKAVMNLTTSVEGLCFNHNAEMLAMFSKWKKDAVKILHMQSLTVFANWPSFRDHVKYPMACDFNATSELLTVGNDEGAALLYRLNHYTQ</sequence>
<proteinExistence type="inferred from homology"/>
<evidence type="ECO:0000256" key="3">
    <source>
        <dbReference type="ARBA" id="ARBA00022574"/>
    </source>
</evidence>
<dbReference type="GO" id="GO:0034388">
    <property type="term" value="C:Pwp2p-containing subcomplex of 90S preribosome"/>
    <property type="evidence" value="ECO:0007669"/>
    <property type="project" value="TreeGrafter"/>
</dbReference>
<evidence type="ECO:0000313" key="7">
    <source>
        <dbReference type="EMBL" id="OMJ73101.1"/>
    </source>
</evidence>
<dbReference type="SMART" id="SM00320">
    <property type="entry name" value="WD40"/>
    <property type="match status" value="3"/>
</dbReference>
<accession>A0A1R2B8J0</accession>
<dbReference type="InterPro" id="IPR001680">
    <property type="entry name" value="WD40_rpt"/>
</dbReference>
<evidence type="ECO:0000256" key="1">
    <source>
        <dbReference type="ARBA" id="ARBA00004604"/>
    </source>
</evidence>
<dbReference type="Gene3D" id="2.130.10.10">
    <property type="entry name" value="YVTN repeat-like/Quinoprotein amine dehydrogenase"/>
    <property type="match status" value="1"/>
</dbReference>
<evidence type="ECO:0000313" key="8">
    <source>
        <dbReference type="Proteomes" id="UP000187209"/>
    </source>
</evidence>
<comment type="subcellular location">
    <subcellularLocation>
        <location evidence="1">Nucleus</location>
        <location evidence="1">Nucleolus</location>
    </subcellularLocation>
</comment>
<keyword evidence="8" id="KW-1185">Reference proteome</keyword>
<comment type="similarity">
    <text evidence="6">Belongs to the WD repeat UTP18 family.</text>
</comment>
<protein>
    <recommendedName>
        <fullName evidence="9">Anaphase-promoting complex subunit 4 WD40 domain-containing protein</fullName>
    </recommendedName>
</protein>
<evidence type="ECO:0000256" key="6">
    <source>
        <dbReference type="ARBA" id="ARBA00025767"/>
    </source>
</evidence>
<keyword evidence="3" id="KW-0853">WD repeat</keyword>
<dbReference type="AlphaFoldDB" id="A0A1R2B8J0"/>